<protein>
    <submittedName>
        <fullName evidence="2">Uncharacterized protein</fullName>
    </submittedName>
</protein>
<organism evidence="2 3">
    <name type="scientific">Linnemannia elongata AG-77</name>
    <dbReference type="NCBI Taxonomy" id="1314771"/>
    <lineage>
        <taxon>Eukaryota</taxon>
        <taxon>Fungi</taxon>
        <taxon>Fungi incertae sedis</taxon>
        <taxon>Mucoromycota</taxon>
        <taxon>Mortierellomycotina</taxon>
        <taxon>Mortierellomycetes</taxon>
        <taxon>Mortierellales</taxon>
        <taxon>Mortierellaceae</taxon>
        <taxon>Linnemannia</taxon>
    </lineage>
</organism>
<dbReference type="EMBL" id="KV442027">
    <property type="protein sequence ID" value="OAQ31882.1"/>
    <property type="molecule type" value="Genomic_DNA"/>
</dbReference>
<keyword evidence="3" id="KW-1185">Reference proteome</keyword>
<evidence type="ECO:0000313" key="2">
    <source>
        <dbReference type="EMBL" id="OAQ31882.1"/>
    </source>
</evidence>
<name>A0A197K2L5_9FUNG</name>
<dbReference type="OrthoDB" id="2398226at2759"/>
<feature type="compositionally biased region" description="Low complexity" evidence="1">
    <location>
        <begin position="90"/>
        <end position="108"/>
    </location>
</feature>
<dbReference type="Proteomes" id="UP000078512">
    <property type="component" value="Unassembled WGS sequence"/>
</dbReference>
<evidence type="ECO:0000256" key="1">
    <source>
        <dbReference type="SAM" id="MobiDB-lite"/>
    </source>
</evidence>
<proteinExistence type="predicted"/>
<reference evidence="2 3" key="1">
    <citation type="submission" date="2016-05" db="EMBL/GenBank/DDBJ databases">
        <title>Genome sequencing reveals origins of a unique bacterial endosymbiosis in the earliest lineages of terrestrial Fungi.</title>
        <authorList>
            <consortium name="DOE Joint Genome Institute"/>
            <person name="Uehling J."/>
            <person name="Gryganskyi A."/>
            <person name="Hameed K."/>
            <person name="Tschaplinski T."/>
            <person name="Misztal P."/>
            <person name="Wu S."/>
            <person name="Desiro A."/>
            <person name="Vande Pol N."/>
            <person name="Du Z.-Y."/>
            <person name="Zienkiewicz A."/>
            <person name="Zienkiewicz K."/>
            <person name="Morin E."/>
            <person name="Tisserant E."/>
            <person name="Splivallo R."/>
            <person name="Hainaut M."/>
            <person name="Henrissat B."/>
            <person name="Ohm R."/>
            <person name="Kuo A."/>
            <person name="Yan J."/>
            <person name="Lipzen A."/>
            <person name="Nolan M."/>
            <person name="Labutti K."/>
            <person name="Barry K."/>
            <person name="Goldstein A."/>
            <person name="Labbe J."/>
            <person name="Schadt C."/>
            <person name="Tuskan G."/>
            <person name="Grigoriev I."/>
            <person name="Martin F."/>
            <person name="Vilgalys R."/>
            <person name="Bonito G."/>
        </authorList>
    </citation>
    <scope>NUCLEOTIDE SEQUENCE [LARGE SCALE GENOMIC DNA]</scope>
    <source>
        <strain evidence="2 3">AG-77</strain>
    </source>
</reference>
<sequence>MVDSDHTTYYTNRSLRRLALLDSEEAHLLLNLKTPHISSTINHQRDTECLYKVRHTILEYELSLQSLYPLVPNKQALVDHHHHHDPQEPNGASCNNSSSSGDSTSEDNAIPKKRRVSVTEVATATPTTPAPTSAPTAAMKATAMLTRTTNNQAGNRVMISPCDMSQRYKRKLNILDEEEQEFLGWGHKQDSPGLIACRQLMRKYETALLDFIHMQAELGPDTAPNQQ</sequence>
<dbReference type="AlphaFoldDB" id="A0A197K2L5"/>
<evidence type="ECO:0000313" key="3">
    <source>
        <dbReference type="Proteomes" id="UP000078512"/>
    </source>
</evidence>
<feature type="compositionally biased region" description="Low complexity" evidence="1">
    <location>
        <begin position="122"/>
        <end position="136"/>
    </location>
</feature>
<gene>
    <name evidence="2" type="ORF">K457DRAFT_123761</name>
</gene>
<feature type="region of interest" description="Disordered" evidence="1">
    <location>
        <begin position="79"/>
        <end position="136"/>
    </location>
</feature>
<accession>A0A197K2L5</accession>